<dbReference type="GO" id="GO:0022857">
    <property type="term" value="F:transmembrane transporter activity"/>
    <property type="evidence" value="ECO:0007669"/>
    <property type="project" value="InterPro"/>
</dbReference>
<evidence type="ECO:0000313" key="10">
    <source>
        <dbReference type="Proteomes" id="UP000194127"/>
    </source>
</evidence>
<organism evidence="9 10">
    <name type="scientific">Postia placenta MAD-698-R-SB12</name>
    <dbReference type="NCBI Taxonomy" id="670580"/>
    <lineage>
        <taxon>Eukaryota</taxon>
        <taxon>Fungi</taxon>
        <taxon>Dikarya</taxon>
        <taxon>Basidiomycota</taxon>
        <taxon>Agaricomycotina</taxon>
        <taxon>Agaricomycetes</taxon>
        <taxon>Polyporales</taxon>
        <taxon>Adustoporiaceae</taxon>
        <taxon>Rhodonia</taxon>
    </lineage>
</organism>
<evidence type="ECO:0000259" key="8">
    <source>
        <dbReference type="PROSITE" id="PS50850"/>
    </source>
</evidence>
<dbReference type="InterPro" id="IPR001958">
    <property type="entry name" value="Tet-R_TetA/multi-R_MdtG-like"/>
</dbReference>
<dbReference type="GO" id="GO:0016020">
    <property type="term" value="C:membrane"/>
    <property type="evidence" value="ECO:0007669"/>
    <property type="project" value="UniProtKB-SubCell"/>
</dbReference>
<dbReference type="PANTHER" id="PTHR23504">
    <property type="entry name" value="MAJOR FACILITATOR SUPERFAMILY DOMAIN-CONTAINING PROTEIN 10"/>
    <property type="match status" value="1"/>
</dbReference>
<keyword evidence="10" id="KW-1185">Reference proteome</keyword>
<dbReference type="AlphaFoldDB" id="A0A1X6MSD2"/>
<feature type="region of interest" description="Disordered" evidence="6">
    <location>
        <begin position="572"/>
        <end position="604"/>
    </location>
</feature>
<feature type="transmembrane region" description="Helical" evidence="7">
    <location>
        <begin position="519"/>
        <end position="538"/>
    </location>
</feature>
<evidence type="ECO:0000256" key="3">
    <source>
        <dbReference type="ARBA" id="ARBA00022692"/>
    </source>
</evidence>
<feature type="transmembrane region" description="Helical" evidence="7">
    <location>
        <begin position="180"/>
        <end position="202"/>
    </location>
</feature>
<keyword evidence="3 7" id="KW-0812">Transmembrane</keyword>
<name>A0A1X6MSD2_9APHY</name>
<feature type="transmembrane region" description="Helical" evidence="7">
    <location>
        <begin position="377"/>
        <end position="401"/>
    </location>
</feature>
<evidence type="ECO:0000313" key="9">
    <source>
        <dbReference type="EMBL" id="OSX59083.1"/>
    </source>
</evidence>
<protein>
    <recommendedName>
        <fullName evidence="8">Major facilitator superfamily (MFS) profile domain-containing protein</fullName>
    </recommendedName>
</protein>
<dbReference type="Pfam" id="PF07690">
    <property type="entry name" value="MFS_1"/>
    <property type="match status" value="1"/>
</dbReference>
<dbReference type="PROSITE" id="PS50850">
    <property type="entry name" value="MFS"/>
    <property type="match status" value="1"/>
</dbReference>
<reference evidence="9 10" key="1">
    <citation type="submission" date="2017-04" db="EMBL/GenBank/DDBJ databases">
        <title>Genome Sequence of the Model Brown-Rot Fungus Postia placenta SB12.</title>
        <authorList>
            <consortium name="DOE Joint Genome Institute"/>
            <person name="Gaskell J."/>
            <person name="Kersten P."/>
            <person name="Larrondo L.F."/>
            <person name="Canessa P."/>
            <person name="Martinez D."/>
            <person name="Hibbett D."/>
            <person name="Schmoll M."/>
            <person name="Kubicek C.P."/>
            <person name="Martinez A.T."/>
            <person name="Yadav J."/>
            <person name="Master E."/>
            <person name="Magnuson J.K."/>
            <person name="James T."/>
            <person name="Yaver D."/>
            <person name="Berka R."/>
            <person name="Labutti K."/>
            <person name="Lipzen A."/>
            <person name="Aerts A."/>
            <person name="Barry K."/>
            <person name="Henrissat B."/>
            <person name="Blanchette R."/>
            <person name="Grigoriev I."/>
            <person name="Cullen D."/>
        </authorList>
    </citation>
    <scope>NUCLEOTIDE SEQUENCE [LARGE SCALE GENOMIC DNA]</scope>
    <source>
        <strain evidence="9 10">MAD-698-R-SB12</strain>
    </source>
</reference>
<dbReference type="PRINTS" id="PR01035">
    <property type="entry name" value="TCRTETA"/>
</dbReference>
<keyword evidence="5 7" id="KW-0472">Membrane</keyword>
<evidence type="ECO:0000256" key="6">
    <source>
        <dbReference type="SAM" id="MobiDB-lite"/>
    </source>
</evidence>
<feature type="domain" description="Major facilitator superfamily (MFS) profile" evidence="8">
    <location>
        <begin position="49"/>
        <end position="543"/>
    </location>
</feature>
<keyword evidence="2" id="KW-0813">Transport</keyword>
<accession>A0A1X6MSD2</accession>
<keyword evidence="4 7" id="KW-1133">Transmembrane helix</keyword>
<dbReference type="SUPFAM" id="SSF103473">
    <property type="entry name" value="MFS general substrate transporter"/>
    <property type="match status" value="1"/>
</dbReference>
<proteinExistence type="predicted"/>
<dbReference type="OrthoDB" id="419616at2759"/>
<dbReference type="Gene3D" id="1.20.1250.20">
    <property type="entry name" value="MFS general substrate transporter like domains"/>
    <property type="match status" value="1"/>
</dbReference>
<dbReference type="InterPro" id="IPR011701">
    <property type="entry name" value="MFS"/>
</dbReference>
<dbReference type="GeneID" id="36327384"/>
<dbReference type="PANTHER" id="PTHR23504:SF15">
    <property type="entry name" value="MAJOR FACILITATOR SUPERFAMILY (MFS) PROFILE DOMAIN-CONTAINING PROTEIN"/>
    <property type="match status" value="1"/>
</dbReference>
<feature type="transmembrane region" description="Helical" evidence="7">
    <location>
        <begin position="341"/>
        <end position="365"/>
    </location>
</feature>
<evidence type="ECO:0000256" key="7">
    <source>
        <dbReference type="SAM" id="Phobius"/>
    </source>
</evidence>
<gene>
    <name evidence="9" type="ORF">POSPLADRAFT_1071298</name>
</gene>
<dbReference type="Proteomes" id="UP000194127">
    <property type="component" value="Unassembled WGS sequence"/>
</dbReference>
<dbReference type="EMBL" id="KZ110603">
    <property type="protein sequence ID" value="OSX59083.1"/>
    <property type="molecule type" value="Genomic_DNA"/>
</dbReference>
<dbReference type="RefSeq" id="XP_024335877.1">
    <property type="nucleotide sequence ID" value="XM_024482435.1"/>
</dbReference>
<evidence type="ECO:0000256" key="5">
    <source>
        <dbReference type="ARBA" id="ARBA00023136"/>
    </source>
</evidence>
<feature type="transmembrane region" description="Helical" evidence="7">
    <location>
        <begin position="413"/>
        <end position="434"/>
    </location>
</feature>
<dbReference type="CDD" id="cd17330">
    <property type="entry name" value="MFS_SLC46_TetA_like"/>
    <property type="match status" value="1"/>
</dbReference>
<dbReference type="InterPro" id="IPR036259">
    <property type="entry name" value="MFS_trans_sf"/>
</dbReference>
<dbReference type="InterPro" id="IPR020846">
    <property type="entry name" value="MFS_dom"/>
</dbReference>
<feature type="transmembrane region" description="Helical" evidence="7">
    <location>
        <begin position="446"/>
        <end position="470"/>
    </location>
</feature>
<feature type="transmembrane region" description="Helical" evidence="7">
    <location>
        <begin position="621"/>
        <end position="638"/>
    </location>
</feature>
<sequence length="690" mass="75333">MDLIHEAPRSSSIVRVDEDDDQVGERSTSRHIPEQVSDNLKETPLPKLQLFLLLYLQLAEPVTSTVVYPFVNQLVRQTGVTGGDDEKTGYFAGLIESSFYATEAICVLQWGRASDRIGRKPVMLGGLLGLTLSMLGLGLSRTYWALILSRCAEGALNGNIGVTNSMMAEITDSTNRARGFAFLPMIWSLGSTIGPILGGVLSTPAERWPGTFRSRFWTTYPYFLPCIAAACISLSAFMMASLGLKETLPRTKRRLEHRTDTMVSADHHAIRPPHHIHGSGPGDLTAVGTALELTEPRREIRPTSTNAAIADATAIEENAEVNLPDRQNAKISIRSILVPRVLLPILNYGFLAFTDQCVVVLLPLMYSSPISQGGLGFGSFTIGIVQGVAGVVSGVLQIFTFAWMHRKFGTKRLYIASFASYLFCICAFPLLSFLAKRDGRVSAAVWSMIVVQNAAYAATFMTWGCIFMYISDAAPNQHALGLTNGLAQTTASVVRALAPSTASSLFSVSLEKNIARGTLVYWILTSTAAVGVAAAFRLPRELLGFGNVAERNPATATGTPAVDVWAIMPQPENPQESFGQRDEKAGPHPHQPTQPKGDDVGVLTDRLNQDPRFNPPPPSKWKRAALVFVLVILFWFALATRARMNRKPTVVYADRYSKDYKYRPAASPIITEVLKDGRTRLRGAMPTALE</sequence>
<feature type="transmembrane region" description="Helical" evidence="7">
    <location>
        <begin position="122"/>
        <end position="140"/>
    </location>
</feature>
<comment type="subcellular location">
    <subcellularLocation>
        <location evidence="1">Membrane</location>
        <topology evidence="1">Multi-pass membrane protein</topology>
    </subcellularLocation>
</comment>
<evidence type="ECO:0000256" key="4">
    <source>
        <dbReference type="ARBA" id="ARBA00022989"/>
    </source>
</evidence>
<evidence type="ECO:0000256" key="2">
    <source>
        <dbReference type="ARBA" id="ARBA00022448"/>
    </source>
</evidence>
<evidence type="ECO:0000256" key="1">
    <source>
        <dbReference type="ARBA" id="ARBA00004141"/>
    </source>
</evidence>
<feature type="transmembrane region" description="Helical" evidence="7">
    <location>
        <begin position="222"/>
        <end position="244"/>
    </location>
</feature>